<reference evidence="7 8" key="1">
    <citation type="submission" date="2020-08" db="EMBL/GenBank/DDBJ databases">
        <title>Genomic Encyclopedia of Type Strains, Phase IV (KMG-IV): sequencing the most valuable type-strain genomes for metagenomic binning, comparative biology and taxonomic classification.</title>
        <authorList>
            <person name="Goeker M."/>
        </authorList>
    </citation>
    <scope>NUCLEOTIDE SEQUENCE [LARGE SCALE GENOMIC DNA]</scope>
    <source>
        <strain evidence="7 8">DSM 29781</strain>
    </source>
</reference>
<dbReference type="GO" id="GO:0071949">
    <property type="term" value="F:FAD binding"/>
    <property type="evidence" value="ECO:0007669"/>
    <property type="project" value="InterPro"/>
</dbReference>
<evidence type="ECO:0000313" key="8">
    <source>
        <dbReference type="Proteomes" id="UP000532440"/>
    </source>
</evidence>
<dbReference type="GO" id="GO:0022904">
    <property type="term" value="P:respiratory electron transport chain"/>
    <property type="evidence" value="ECO:0007669"/>
    <property type="project" value="TreeGrafter"/>
</dbReference>
<dbReference type="Gene3D" id="3.30.43.10">
    <property type="entry name" value="Uridine Diphospho-n-acetylenolpyruvylglucosamine Reductase, domain 2"/>
    <property type="match status" value="1"/>
</dbReference>
<accession>A0A7W8HHB7</accession>
<comment type="caution">
    <text evidence="7">The sequence shown here is derived from an EMBL/GenBank/DDBJ whole genome shotgun (WGS) entry which is preliminary data.</text>
</comment>
<dbReference type="EMBL" id="JACHGB010000004">
    <property type="protein sequence ID" value="MBB5272015.1"/>
    <property type="molecule type" value="Genomic_DNA"/>
</dbReference>
<dbReference type="InterPro" id="IPR006094">
    <property type="entry name" value="Oxid_FAD_bind_N"/>
</dbReference>
<keyword evidence="4" id="KW-0274">FAD</keyword>
<keyword evidence="5" id="KW-0560">Oxidoreductase</keyword>
<sequence length="462" mass="48941">MISETLRAELRAALPPETFVEGDALAGRAAGWSRRDGIQAALLARPASTDEVAAVLRICHAHRQPVITHGGLTGLVHGADTTPSDLVLSTERLRAIESIDPAQRVAVVQSGVTLQAVQEAADAQGLAFPLDLGSRGSATIGGNASTNAGGNRVVRYGMTRDMILGVEAVLADGTVIPAMNRLIKNNAGYDLKHLFIGSEGTLGVITRLVLRLREKPARQDVAMVAVPGFDEIVALLKHMDRALGGSLSAFEAMWPEFYELVTTPPAKGRPPVPHGHPLYALIECSGGGSPADAERFSSALEQAMEQGLVADAAIAQSQAEAAAIWALRDDVGQTMRDSPPVTFDVSLPIDRMPGYLDEVRPALAKRFPGSLLWVFGHLGDGNLHLVLKPAMPASQARPDAEAIVYSALRALGGSVSAEHGIGFEKKAWLDVSRSPAEIELMRSLKACLDPQGILNPGRIFSL</sequence>
<keyword evidence="8" id="KW-1185">Reference proteome</keyword>
<dbReference type="Pfam" id="PF02913">
    <property type="entry name" value="FAD-oxidase_C"/>
    <property type="match status" value="1"/>
</dbReference>
<dbReference type="SUPFAM" id="SSF55103">
    <property type="entry name" value="FAD-linked oxidases, C-terminal domain"/>
    <property type="match status" value="1"/>
</dbReference>
<proteinExistence type="inferred from homology"/>
<dbReference type="InterPro" id="IPR016164">
    <property type="entry name" value="FAD-linked_Oxase-like_C"/>
</dbReference>
<dbReference type="PANTHER" id="PTHR43716:SF1">
    <property type="entry name" value="D-2-HYDROXYGLUTARATE DEHYDROGENASE, MITOCHONDRIAL"/>
    <property type="match status" value="1"/>
</dbReference>
<evidence type="ECO:0000256" key="3">
    <source>
        <dbReference type="ARBA" id="ARBA00022630"/>
    </source>
</evidence>
<dbReference type="InterPro" id="IPR051264">
    <property type="entry name" value="FAD-oxidored/transferase_4"/>
</dbReference>
<dbReference type="Gene3D" id="3.30.70.2740">
    <property type="match status" value="1"/>
</dbReference>
<dbReference type="Pfam" id="PF01565">
    <property type="entry name" value="FAD_binding_4"/>
    <property type="match status" value="1"/>
</dbReference>
<dbReference type="AlphaFoldDB" id="A0A7W8HHB7"/>
<dbReference type="InterPro" id="IPR004113">
    <property type="entry name" value="FAD-bd_oxidored_4_C"/>
</dbReference>
<dbReference type="InterPro" id="IPR016169">
    <property type="entry name" value="FAD-bd_PCMH_sub2"/>
</dbReference>
<feature type="domain" description="FAD-binding PCMH-type" evidence="6">
    <location>
        <begin position="35"/>
        <end position="215"/>
    </location>
</feature>
<evidence type="ECO:0000256" key="5">
    <source>
        <dbReference type="ARBA" id="ARBA00023002"/>
    </source>
</evidence>
<dbReference type="Gene3D" id="3.30.465.10">
    <property type="match status" value="1"/>
</dbReference>
<dbReference type="FunFam" id="1.10.45.10:FF:000001">
    <property type="entry name" value="D-lactate dehydrogenase mitochondrial"/>
    <property type="match status" value="1"/>
</dbReference>
<evidence type="ECO:0000313" key="7">
    <source>
        <dbReference type="EMBL" id="MBB5272015.1"/>
    </source>
</evidence>
<dbReference type="PANTHER" id="PTHR43716">
    <property type="entry name" value="D-2-HYDROXYGLUTARATE DEHYDROGENASE, MITOCHONDRIAL"/>
    <property type="match status" value="1"/>
</dbReference>
<evidence type="ECO:0000256" key="4">
    <source>
        <dbReference type="ARBA" id="ARBA00022827"/>
    </source>
</evidence>
<dbReference type="PROSITE" id="PS51387">
    <property type="entry name" value="FAD_PCMH"/>
    <property type="match status" value="1"/>
</dbReference>
<evidence type="ECO:0000256" key="2">
    <source>
        <dbReference type="ARBA" id="ARBA00008000"/>
    </source>
</evidence>
<dbReference type="GO" id="GO:0016491">
    <property type="term" value="F:oxidoreductase activity"/>
    <property type="evidence" value="ECO:0007669"/>
    <property type="project" value="UniProtKB-KW"/>
</dbReference>
<evidence type="ECO:0000259" key="6">
    <source>
        <dbReference type="PROSITE" id="PS51387"/>
    </source>
</evidence>
<gene>
    <name evidence="7" type="ORF">HNQ70_002029</name>
</gene>
<keyword evidence="3" id="KW-0285">Flavoprotein</keyword>
<comment type="cofactor">
    <cofactor evidence="1">
        <name>FAD</name>
        <dbReference type="ChEBI" id="CHEBI:57692"/>
    </cofactor>
</comment>
<dbReference type="Proteomes" id="UP000532440">
    <property type="component" value="Unassembled WGS sequence"/>
</dbReference>
<dbReference type="RefSeq" id="WP_183967019.1">
    <property type="nucleotide sequence ID" value="NZ_BAABEW010000023.1"/>
</dbReference>
<evidence type="ECO:0000256" key="1">
    <source>
        <dbReference type="ARBA" id="ARBA00001974"/>
    </source>
</evidence>
<name>A0A7W8HHB7_9BURK</name>
<dbReference type="Gene3D" id="1.10.45.10">
    <property type="entry name" value="Vanillyl-alcohol Oxidase, Chain A, domain 4"/>
    <property type="match status" value="1"/>
</dbReference>
<dbReference type="InterPro" id="IPR016171">
    <property type="entry name" value="Vanillyl_alc_oxidase_C-sub2"/>
</dbReference>
<dbReference type="InterPro" id="IPR016167">
    <property type="entry name" value="FAD-bd_PCMH_sub1"/>
</dbReference>
<organism evidence="7 8">
    <name type="scientific">Quisquiliibacterium transsilvanicum</name>
    <dbReference type="NCBI Taxonomy" id="1549638"/>
    <lineage>
        <taxon>Bacteria</taxon>
        <taxon>Pseudomonadati</taxon>
        <taxon>Pseudomonadota</taxon>
        <taxon>Betaproteobacteria</taxon>
        <taxon>Burkholderiales</taxon>
        <taxon>Burkholderiaceae</taxon>
        <taxon>Quisquiliibacterium</taxon>
    </lineage>
</organism>
<comment type="similarity">
    <text evidence="2">Belongs to the FAD-binding oxidoreductase/transferase type 4 family.</text>
</comment>
<dbReference type="InterPro" id="IPR036318">
    <property type="entry name" value="FAD-bd_PCMH-like_sf"/>
</dbReference>
<protein>
    <submittedName>
        <fullName evidence="7">FAD/FMN-containing dehydrogenase</fullName>
    </submittedName>
</protein>
<dbReference type="Gene3D" id="3.30.70.2190">
    <property type="match status" value="1"/>
</dbReference>
<dbReference type="SUPFAM" id="SSF56176">
    <property type="entry name" value="FAD-binding/transporter-associated domain-like"/>
    <property type="match status" value="1"/>
</dbReference>
<dbReference type="InterPro" id="IPR016166">
    <property type="entry name" value="FAD-bd_PCMH"/>
</dbReference>